<dbReference type="PANTHER" id="PTHR11078:SF3">
    <property type="entry name" value="ANTITERMINATION NUSB DOMAIN-CONTAINING PROTEIN"/>
    <property type="match status" value="1"/>
</dbReference>
<comment type="similarity">
    <text evidence="1">Belongs to the NusB family.</text>
</comment>
<dbReference type="OrthoDB" id="9787568at2"/>
<keyword evidence="2" id="KW-0889">Transcription antitermination</keyword>
<dbReference type="PANTHER" id="PTHR11078">
    <property type="entry name" value="N UTILIZATION SUBSTANCE PROTEIN B-RELATED"/>
    <property type="match status" value="1"/>
</dbReference>
<dbReference type="AlphaFoldDB" id="A0A1H2V1E6"/>
<dbReference type="EMBL" id="FNND01000003">
    <property type="protein sequence ID" value="SDW61734.1"/>
    <property type="molecule type" value="Genomic_DNA"/>
</dbReference>
<dbReference type="Gene3D" id="1.10.940.10">
    <property type="entry name" value="NusB-like"/>
    <property type="match status" value="1"/>
</dbReference>
<feature type="domain" description="NusB/RsmB/TIM44" evidence="6">
    <location>
        <begin position="203"/>
        <end position="292"/>
    </location>
</feature>
<comment type="caution">
    <text evidence="7">The sequence shown here is derived from an EMBL/GenBank/DDBJ whole genome shotgun (WGS) entry which is preliminary data.</text>
</comment>
<evidence type="ECO:0000256" key="3">
    <source>
        <dbReference type="ARBA" id="ARBA00022884"/>
    </source>
</evidence>
<dbReference type="SUPFAM" id="SSF48013">
    <property type="entry name" value="NusB-like"/>
    <property type="match status" value="1"/>
</dbReference>
<dbReference type="GO" id="GO:0005829">
    <property type="term" value="C:cytosol"/>
    <property type="evidence" value="ECO:0007669"/>
    <property type="project" value="TreeGrafter"/>
</dbReference>
<dbReference type="GO" id="GO:0003723">
    <property type="term" value="F:RNA binding"/>
    <property type="evidence" value="ECO:0007669"/>
    <property type="project" value="UniProtKB-KW"/>
</dbReference>
<keyword evidence="4" id="KW-0805">Transcription regulation</keyword>
<sequence>MLTRRHIRVKVMQTIYALHQEENYNLQRGENFLVASMDNTHSLYIVLMGLWAALEKRSQQMEAVYKNKFIRDENISHTLFLENEALQLITRDEALCEAIEKETLLWRTHDEYINILYNKILESEVYQLAKGRPRSFEGDRQFLADLYMEVIAPDEELFDFLADTEITWTDDFPLVNTLIVKLLKGLRKDKENELVPPLFKDIADREFGIELLKKAVLNDEKFQQYLVEKTPQWDTERIAEIDAILIKMGITELLKCPSIPVKVTLNEYVEIAKEYSTPKSSVFINGILDTLSKDFTQDGTLKKIGRGLL</sequence>
<gene>
    <name evidence="7" type="ORF">SAMN05444420_10316</name>
</gene>
<reference evidence="7 8" key="1">
    <citation type="submission" date="2016-10" db="EMBL/GenBank/DDBJ databases">
        <authorList>
            <person name="Varghese N."/>
            <person name="Submissions S."/>
        </authorList>
    </citation>
    <scope>NUCLEOTIDE SEQUENCE [LARGE SCALE GENOMIC DNA]</scope>
    <source>
        <strain evidence="7 8">DSM 11449</strain>
    </source>
</reference>
<dbReference type="GeneID" id="85017046"/>
<organism evidence="7 8">
    <name type="scientific">Capnocytophaga granulosa</name>
    <dbReference type="NCBI Taxonomy" id="45242"/>
    <lineage>
        <taxon>Bacteria</taxon>
        <taxon>Pseudomonadati</taxon>
        <taxon>Bacteroidota</taxon>
        <taxon>Flavobacteriia</taxon>
        <taxon>Flavobacteriales</taxon>
        <taxon>Flavobacteriaceae</taxon>
        <taxon>Capnocytophaga</taxon>
    </lineage>
</organism>
<dbReference type="InterPro" id="IPR006027">
    <property type="entry name" value="NusB_RsmB_TIM44"/>
</dbReference>
<proteinExistence type="inferred from homology"/>
<dbReference type="Pfam" id="PF01029">
    <property type="entry name" value="NusB"/>
    <property type="match status" value="1"/>
</dbReference>
<dbReference type="InterPro" id="IPR035926">
    <property type="entry name" value="NusB-like_sf"/>
</dbReference>
<evidence type="ECO:0000313" key="8">
    <source>
        <dbReference type="Proteomes" id="UP000182771"/>
    </source>
</evidence>
<dbReference type="GO" id="GO:0006353">
    <property type="term" value="P:DNA-templated transcription termination"/>
    <property type="evidence" value="ECO:0007669"/>
    <property type="project" value="InterPro"/>
</dbReference>
<dbReference type="Proteomes" id="UP000182771">
    <property type="component" value="Unassembled WGS sequence"/>
</dbReference>
<evidence type="ECO:0000313" key="7">
    <source>
        <dbReference type="EMBL" id="SDW61734.1"/>
    </source>
</evidence>
<evidence type="ECO:0000256" key="4">
    <source>
        <dbReference type="ARBA" id="ARBA00023015"/>
    </source>
</evidence>
<keyword evidence="3" id="KW-0694">RNA-binding</keyword>
<dbReference type="InterPro" id="IPR011605">
    <property type="entry name" value="NusB_fam"/>
</dbReference>
<dbReference type="RefSeq" id="WP_016420401.1">
    <property type="nucleotide sequence ID" value="NZ_FNND01000003.1"/>
</dbReference>
<evidence type="ECO:0000259" key="6">
    <source>
        <dbReference type="Pfam" id="PF01029"/>
    </source>
</evidence>
<keyword evidence="5" id="KW-0804">Transcription</keyword>
<evidence type="ECO:0000256" key="2">
    <source>
        <dbReference type="ARBA" id="ARBA00022814"/>
    </source>
</evidence>
<dbReference type="GO" id="GO:0031564">
    <property type="term" value="P:transcription antitermination"/>
    <property type="evidence" value="ECO:0007669"/>
    <property type="project" value="UniProtKB-KW"/>
</dbReference>
<evidence type="ECO:0000256" key="5">
    <source>
        <dbReference type="ARBA" id="ARBA00023163"/>
    </source>
</evidence>
<keyword evidence="8" id="KW-1185">Reference proteome</keyword>
<accession>A0A1H2V1E6</accession>
<protein>
    <submittedName>
        <fullName evidence="7">NusB antitermination factor</fullName>
    </submittedName>
</protein>
<evidence type="ECO:0000256" key="1">
    <source>
        <dbReference type="ARBA" id="ARBA00005952"/>
    </source>
</evidence>
<name>A0A1H2V1E6_9FLAO</name>